<name>A0A5B9DQ47_9HYPH</name>
<accession>A0A5B9DQ47</accession>
<feature type="compositionally biased region" description="Basic and acidic residues" evidence="5">
    <location>
        <begin position="1"/>
        <end position="17"/>
    </location>
</feature>
<organism evidence="7 8">
    <name type="scientific">Paradevosia tibetensis</name>
    <dbReference type="NCBI Taxonomy" id="1447062"/>
    <lineage>
        <taxon>Bacteria</taxon>
        <taxon>Pseudomonadati</taxon>
        <taxon>Pseudomonadota</taxon>
        <taxon>Alphaproteobacteria</taxon>
        <taxon>Hyphomicrobiales</taxon>
        <taxon>Devosiaceae</taxon>
        <taxon>Paradevosia</taxon>
    </lineage>
</organism>
<evidence type="ECO:0000313" key="8">
    <source>
        <dbReference type="Proteomes" id="UP000321062"/>
    </source>
</evidence>
<protein>
    <submittedName>
        <fullName evidence="7">Neutral zinc metallopeptidase</fullName>
    </submittedName>
</protein>
<evidence type="ECO:0000256" key="5">
    <source>
        <dbReference type="SAM" id="MobiDB-lite"/>
    </source>
</evidence>
<evidence type="ECO:0000313" key="7">
    <source>
        <dbReference type="EMBL" id="QEE21530.1"/>
    </source>
</evidence>
<keyword evidence="8" id="KW-1185">Reference proteome</keyword>
<dbReference type="KEGG" id="yti:FNA67_15640"/>
<comment type="subcellular location">
    <subcellularLocation>
        <location evidence="1">Membrane</location>
        <topology evidence="1">Single-pass membrane protein</topology>
    </subcellularLocation>
</comment>
<sequence length="303" mass="32003">MKWQGRERSSNIEDRRSQGGGGLGGGFGGGLGSGGGFRIPTSGRAGGGVGGIGLIIVIGIICLALGINPLSLIDGSMSTGGSSFQQSRPLPDAGQDQLADFVGVVVKDTETVWTDIFKANGLTYTPPKVVLFTSQTQSGCGVADANSGPFYCPNDQKVYIDLSFYNQLRQQFGAPGDFAQAYVLAHEVGHHVQNLTGVLPEFNKRRQTMTETQANAYSVRVELQADCYAGVWANRIGQENLLDQGDVEEAITAANAIGDDTLTRGTVSSRNFTHGTSAQRMAWLKRGIQSGNPADCDTFSGSI</sequence>
<dbReference type="Pfam" id="PF04228">
    <property type="entry name" value="Zn_peptidase"/>
    <property type="match status" value="1"/>
</dbReference>
<evidence type="ECO:0000256" key="2">
    <source>
        <dbReference type="ARBA" id="ARBA00022692"/>
    </source>
</evidence>
<evidence type="ECO:0000256" key="6">
    <source>
        <dbReference type="SAM" id="Phobius"/>
    </source>
</evidence>
<dbReference type="AlphaFoldDB" id="A0A5B9DQ47"/>
<evidence type="ECO:0000256" key="4">
    <source>
        <dbReference type="ARBA" id="ARBA00023136"/>
    </source>
</evidence>
<dbReference type="RefSeq" id="WP_049706033.1">
    <property type="nucleotide sequence ID" value="NZ_BMFM01000001.1"/>
</dbReference>
<reference evidence="7 8" key="1">
    <citation type="journal article" date="2015" name="Int. J. Syst. Evol. Microbiol.">
        <title>Youhaiella tibetensis gen. nov., sp. nov., isolated from subsurface sediment.</title>
        <authorList>
            <person name="Wang Y.X."/>
            <person name="Huang F.Q."/>
            <person name="Nogi Y."/>
            <person name="Pang S.J."/>
            <person name="Wang P.K."/>
            <person name="Lv J."/>
        </authorList>
    </citation>
    <scope>NUCLEOTIDE SEQUENCE [LARGE SCALE GENOMIC DNA]</scope>
    <source>
        <strain evidence="8">fig4</strain>
    </source>
</reference>
<dbReference type="PANTHER" id="PTHR30168:SF0">
    <property type="entry name" value="INNER MEMBRANE PROTEIN"/>
    <property type="match status" value="1"/>
</dbReference>
<evidence type="ECO:0000256" key="1">
    <source>
        <dbReference type="ARBA" id="ARBA00004167"/>
    </source>
</evidence>
<dbReference type="InterPro" id="IPR007343">
    <property type="entry name" value="Uncharacterised_pept_Zn_put"/>
</dbReference>
<dbReference type="EMBL" id="CP041690">
    <property type="protein sequence ID" value="QEE21530.1"/>
    <property type="molecule type" value="Genomic_DNA"/>
</dbReference>
<dbReference type="GO" id="GO:0016020">
    <property type="term" value="C:membrane"/>
    <property type="evidence" value="ECO:0007669"/>
    <property type="project" value="UniProtKB-SubCell"/>
</dbReference>
<dbReference type="Proteomes" id="UP000321062">
    <property type="component" value="Chromosome"/>
</dbReference>
<proteinExistence type="predicted"/>
<gene>
    <name evidence="7" type="ORF">FNA67_15640</name>
</gene>
<keyword evidence="3 6" id="KW-1133">Transmembrane helix</keyword>
<evidence type="ECO:0000256" key="3">
    <source>
        <dbReference type="ARBA" id="ARBA00022989"/>
    </source>
</evidence>
<dbReference type="PANTHER" id="PTHR30168">
    <property type="entry name" value="PUTATIVE MEMBRANE PROTEIN YPFJ"/>
    <property type="match status" value="1"/>
</dbReference>
<feature type="transmembrane region" description="Helical" evidence="6">
    <location>
        <begin position="45"/>
        <end position="67"/>
    </location>
</feature>
<keyword evidence="2 6" id="KW-0812">Transmembrane</keyword>
<feature type="region of interest" description="Disordered" evidence="5">
    <location>
        <begin position="1"/>
        <end position="25"/>
    </location>
</feature>
<dbReference type="OrthoDB" id="9774900at2"/>
<keyword evidence="4 6" id="KW-0472">Membrane</keyword>